<dbReference type="SUPFAM" id="SSF55811">
    <property type="entry name" value="Nudix"/>
    <property type="match status" value="1"/>
</dbReference>
<gene>
    <name evidence="6" type="ORF">RIdsm_04518</name>
    <name evidence="5" type="ORF">XM52_24140</name>
</gene>
<keyword evidence="7" id="KW-1185">Reference proteome</keyword>
<dbReference type="InterPro" id="IPR020084">
    <property type="entry name" value="NUDIX_hydrolase_CS"/>
</dbReference>
<dbReference type="OrthoDB" id="289720at2"/>
<dbReference type="PROSITE" id="PS51462">
    <property type="entry name" value="NUDIX"/>
    <property type="match status" value="1"/>
</dbReference>
<comment type="cofactor">
    <cofactor evidence="1">
        <name>Mg(2+)</name>
        <dbReference type="ChEBI" id="CHEBI:18420"/>
    </cofactor>
</comment>
<dbReference type="GO" id="GO:0016787">
    <property type="term" value="F:hydrolase activity"/>
    <property type="evidence" value="ECO:0007669"/>
    <property type="project" value="UniProtKB-KW"/>
</dbReference>
<evidence type="ECO:0000259" key="4">
    <source>
        <dbReference type="PROSITE" id="PS51462"/>
    </source>
</evidence>
<protein>
    <submittedName>
        <fullName evidence="5">DNA mismatch repair protein MutT</fullName>
    </submittedName>
    <submittedName>
        <fullName evidence="6">Nucleoside triphosphate pyrophosphohydrolase</fullName>
    </submittedName>
</protein>
<comment type="similarity">
    <text evidence="3">Belongs to the Nudix hydrolase family.</text>
</comment>
<dbReference type="Proteomes" id="UP000051401">
    <property type="component" value="Unassembled WGS sequence"/>
</dbReference>
<dbReference type="EMBL" id="LAXI01000023">
    <property type="protein sequence ID" value="KRS15346.1"/>
    <property type="molecule type" value="Genomic_DNA"/>
</dbReference>
<evidence type="ECO:0000256" key="2">
    <source>
        <dbReference type="ARBA" id="ARBA00022801"/>
    </source>
</evidence>
<dbReference type="Pfam" id="PF00293">
    <property type="entry name" value="NUDIX"/>
    <property type="match status" value="1"/>
</dbReference>
<dbReference type="STRING" id="540747.SAMN04488031_11666"/>
<keyword evidence="2 3" id="KW-0378">Hydrolase</keyword>
<evidence type="ECO:0000313" key="5">
    <source>
        <dbReference type="EMBL" id="KRS15346.1"/>
    </source>
</evidence>
<evidence type="ECO:0000313" key="8">
    <source>
        <dbReference type="Proteomes" id="UP000325785"/>
    </source>
</evidence>
<sequence>MTGHPETEFDGAKTILLLGGQLAVIRRDNIDGIAYPGCLDLPGGGREGGESPEACALREMEEELGLRLSSLDLTWRRFYTVPSRAWFFAAALPAELAREVRFGDEGQGWLLMEPEAFAASGEAVPHFRPRVLEGVAALGI</sequence>
<name>A0A0T5P2F2_9RHOB</name>
<feature type="domain" description="Nudix hydrolase" evidence="4">
    <location>
        <begin position="7"/>
        <end position="137"/>
    </location>
</feature>
<accession>A0A0T5P2F2</accession>
<dbReference type="PROSITE" id="PS00893">
    <property type="entry name" value="NUDIX_BOX"/>
    <property type="match status" value="1"/>
</dbReference>
<dbReference type="Gene3D" id="3.90.79.10">
    <property type="entry name" value="Nucleoside Triphosphate Pyrophosphohydrolase"/>
    <property type="match status" value="1"/>
</dbReference>
<reference evidence="6 8" key="2">
    <citation type="submission" date="2018-08" db="EMBL/GenBank/DDBJ databases">
        <title>Genetic Globetrotter - A new plasmid hitch-hiking vast phylogenetic and geographic distances.</title>
        <authorList>
            <person name="Vollmers J."/>
            <person name="Petersen J."/>
        </authorList>
    </citation>
    <scope>NUCLEOTIDE SEQUENCE [LARGE SCALE GENOMIC DNA]</scope>
    <source>
        <strain evidence="6 8">DSM 26383</strain>
    </source>
</reference>
<evidence type="ECO:0000256" key="1">
    <source>
        <dbReference type="ARBA" id="ARBA00001946"/>
    </source>
</evidence>
<dbReference type="KEGG" id="rid:RIdsm_04518"/>
<dbReference type="InterPro" id="IPR015797">
    <property type="entry name" value="NUDIX_hydrolase-like_dom_sf"/>
</dbReference>
<evidence type="ECO:0000313" key="6">
    <source>
        <dbReference type="EMBL" id="QEW28680.1"/>
    </source>
</evidence>
<reference evidence="5 7" key="1">
    <citation type="submission" date="2015-04" db="EMBL/GenBank/DDBJ databases">
        <title>The draft genome sequence of Roseovarius indicus B108T.</title>
        <authorList>
            <person name="Li G."/>
            <person name="Lai Q."/>
            <person name="Shao Z."/>
            <person name="Yan P."/>
        </authorList>
    </citation>
    <scope>NUCLEOTIDE SEQUENCE [LARGE SCALE GENOMIC DNA]</scope>
    <source>
        <strain evidence="5 7">B108</strain>
    </source>
</reference>
<dbReference type="RefSeq" id="WP_057820400.1">
    <property type="nucleotide sequence ID" value="NZ_CP031598.1"/>
</dbReference>
<dbReference type="InterPro" id="IPR020476">
    <property type="entry name" value="Nudix_hydrolase"/>
</dbReference>
<dbReference type="PRINTS" id="PR00502">
    <property type="entry name" value="NUDIXFAMILY"/>
</dbReference>
<dbReference type="PATRIC" id="fig|540747.5.peg.3181"/>
<dbReference type="Proteomes" id="UP000325785">
    <property type="component" value="Chromosome"/>
</dbReference>
<evidence type="ECO:0000256" key="3">
    <source>
        <dbReference type="RuleBase" id="RU003476"/>
    </source>
</evidence>
<dbReference type="AlphaFoldDB" id="A0A0T5P2F2"/>
<evidence type="ECO:0000313" key="7">
    <source>
        <dbReference type="Proteomes" id="UP000051401"/>
    </source>
</evidence>
<dbReference type="InterPro" id="IPR000086">
    <property type="entry name" value="NUDIX_hydrolase_dom"/>
</dbReference>
<dbReference type="CDD" id="cd04682">
    <property type="entry name" value="NUDIX_Hydrolase"/>
    <property type="match status" value="1"/>
</dbReference>
<organism evidence="5 7">
    <name type="scientific">Roseovarius indicus</name>
    <dbReference type="NCBI Taxonomy" id="540747"/>
    <lineage>
        <taxon>Bacteria</taxon>
        <taxon>Pseudomonadati</taxon>
        <taxon>Pseudomonadota</taxon>
        <taxon>Alphaproteobacteria</taxon>
        <taxon>Rhodobacterales</taxon>
        <taxon>Roseobacteraceae</taxon>
        <taxon>Roseovarius</taxon>
    </lineage>
</organism>
<dbReference type="EMBL" id="CP031598">
    <property type="protein sequence ID" value="QEW28680.1"/>
    <property type="molecule type" value="Genomic_DNA"/>
</dbReference>
<proteinExistence type="inferred from homology"/>